<sequence>MSKYSITEELIDELTKNQGRLYAYILSLVGNVEDARDIQQEVNRTILQKADDYKKGTSFVSWARQISTFKVRSYWRDKGREKVIFSDELISKMSQPIEDATEGYDDQLIALKQCVNKLPPDKQQMLKQRYQESMPLDDLAAYWNRSYKATVTMLSRVRVRLLDCIQKSISAGG</sequence>
<evidence type="ECO:0000313" key="6">
    <source>
        <dbReference type="EMBL" id="VAX39674.1"/>
    </source>
</evidence>
<evidence type="ECO:0000259" key="5">
    <source>
        <dbReference type="Pfam" id="PF04542"/>
    </source>
</evidence>
<dbReference type="InterPro" id="IPR013324">
    <property type="entry name" value="RNA_pol_sigma_r3/r4-like"/>
</dbReference>
<evidence type="ECO:0000256" key="2">
    <source>
        <dbReference type="ARBA" id="ARBA00023015"/>
    </source>
</evidence>
<dbReference type="InterPro" id="IPR013325">
    <property type="entry name" value="RNA_pol_sigma_r2"/>
</dbReference>
<evidence type="ECO:0000256" key="4">
    <source>
        <dbReference type="ARBA" id="ARBA00023163"/>
    </source>
</evidence>
<dbReference type="InterPro" id="IPR014331">
    <property type="entry name" value="RNA_pol_sigma70_ECF_RHOBA"/>
</dbReference>
<keyword evidence="2" id="KW-0805">Transcription regulation</keyword>
<dbReference type="NCBIfam" id="TIGR02989">
    <property type="entry name" value="Sig-70_gvs1"/>
    <property type="match status" value="1"/>
</dbReference>
<dbReference type="NCBIfam" id="TIGR02937">
    <property type="entry name" value="sigma70-ECF"/>
    <property type="match status" value="1"/>
</dbReference>
<proteinExistence type="inferred from homology"/>
<dbReference type="InterPro" id="IPR039425">
    <property type="entry name" value="RNA_pol_sigma-70-like"/>
</dbReference>
<dbReference type="SUPFAM" id="SSF88946">
    <property type="entry name" value="Sigma2 domain of RNA polymerase sigma factors"/>
    <property type="match status" value="1"/>
</dbReference>
<dbReference type="PANTHER" id="PTHR43133:SF51">
    <property type="entry name" value="RNA POLYMERASE SIGMA FACTOR"/>
    <property type="match status" value="1"/>
</dbReference>
<keyword evidence="3" id="KW-0731">Sigma factor</keyword>
<dbReference type="GO" id="GO:0006352">
    <property type="term" value="P:DNA-templated transcription initiation"/>
    <property type="evidence" value="ECO:0007669"/>
    <property type="project" value="InterPro"/>
</dbReference>
<protein>
    <recommendedName>
        <fullName evidence="5">RNA polymerase sigma-70 region 2 domain-containing protein</fullName>
    </recommendedName>
</protein>
<dbReference type="InterPro" id="IPR014284">
    <property type="entry name" value="RNA_pol_sigma-70_dom"/>
</dbReference>
<evidence type="ECO:0000256" key="3">
    <source>
        <dbReference type="ARBA" id="ARBA00023082"/>
    </source>
</evidence>
<dbReference type="Gene3D" id="1.10.10.10">
    <property type="entry name" value="Winged helix-like DNA-binding domain superfamily/Winged helix DNA-binding domain"/>
    <property type="match status" value="1"/>
</dbReference>
<dbReference type="Pfam" id="PF04542">
    <property type="entry name" value="Sigma70_r2"/>
    <property type="match status" value="1"/>
</dbReference>
<dbReference type="SUPFAM" id="SSF88659">
    <property type="entry name" value="Sigma3 and sigma4 domains of RNA polymerase sigma factors"/>
    <property type="match status" value="1"/>
</dbReference>
<dbReference type="InterPro" id="IPR036388">
    <property type="entry name" value="WH-like_DNA-bd_sf"/>
</dbReference>
<feature type="domain" description="RNA polymerase sigma-70 region 2" evidence="5">
    <location>
        <begin position="16"/>
        <end position="80"/>
    </location>
</feature>
<dbReference type="Gene3D" id="1.10.1740.10">
    <property type="match status" value="1"/>
</dbReference>
<reference evidence="6" key="1">
    <citation type="submission" date="2018-06" db="EMBL/GenBank/DDBJ databases">
        <authorList>
            <person name="Zhirakovskaya E."/>
        </authorList>
    </citation>
    <scope>NUCLEOTIDE SEQUENCE</scope>
</reference>
<dbReference type="GO" id="GO:0016987">
    <property type="term" value="F:sigma factor activity"/>
    <property type="evidence" value="ECO:0007669"/>
    <property type="project" value="UniProtKB-KW"/>
</dbReference>
<dbReference type="EMBL" id="UOGL01000357">
    <property type="protein sequence ID" value="VAX39674.1"/>
    <property type="molecule type" value="Genomic_DNA"/>
</dbReference>
<dbReference type="InterPro" id="IPR007627">
    <property type="entry name" value="RNA_pol_sigma70_r2"/>
</dbReference>
<dbReference type="AlphaFoldDB" id="A0A3B1DU99"/>
<accession>A0A3B1DU99</accession>
<comment type="similarity">
    <text evidence="1">Belongs to the sigma-70 factor family. ECF subfamily.</text>
</comment>
<keyword evidence="4" id="KW-0804">Transcription</keyword>
<organism evidence="6">
    <name type="scientific">hydrothermal vent metagenome</name>
    <dbReference type="NCBI Taxonomy" id="652676"/>
    <lineage>
        <taxon>unclassified sequences</taxon>
        <taxon>metagenomes</taxon>
        <taxon>ecological metagenomes</taxon>
    </lineage>
</organism>
<name>A0A3B1DU99_9ZZZZ</name>
<evidence type="ECO:0000256" key="1">
    <source>
        <dbReference type="ARBA" id="ARBA00010641"/>
    </source>
</evidence>
<dbReference type="PANTHER" id="PTHR43133">
    <property type="entry name" value="RNA POLYMERASE ECF-TYPE SIGMA FACTO"/>
    <property type="match status" value="1"/>
</dbReference>
<gene>
    <name evidence="6" type="ORF">MNBD_PLANCTO02-684</name>
</gene>